<keyword evidence="2" id="KW-1185">Reference proteome</keyword>
<sequence>MLPHQDAASLTVAILKKKFRGQIFLGSDNHPLSRQEMMDLVNKSGKFNKKFDKFIGTDGPLGKRLNNTKTRQVVGWEPKYPSFARFVESIS</sequence>
<dbReference type="InterPro" id="IPR036291">
    <property type="entry name" value="NAD(P)-bd_dom_sf"/>
</dbReference>
<proteinExistence type="predicted"/>
<dbReference type="Gene3D" id="3.40.50.720">
    <property type="entry name" value="NAD(P)-binding Rossmann-like Domain"/>
    <property type="match status" value="1"/>
</dbReference>
<name>A0ABD1MIQ7_9FABA</name>
<organism evidence="1 2">
    <name type="scientific">Flemingia macrophylla</name>
    <dbReference type="NCBI Taxonomy" id="520843"/>
    <lineage>
        <taxon>Eukaryota</taxon>
        <taxon>Viridiplantae</taxon>
        <taxon>Streptophyta</taxon>
        <taxon>Embryophyta</taxon>
        <taxon>Tracheophyta</taxon>
        <taxon>Spermatophyta</taxon>
        <taxon>Magnoliopsida</taxon>
        <taxon>eudicotyledons</taxon>
        <taxon>Gunneridae</taxon>
        <taxon>Pentapetalae</taxon>
        <taxon>rosids</taxon>
        <taxon>fabids</taxon>
        <taxon>Fabales</taxon>
        <taxon>Fabaceae</taxon>
        <taxon>Papilionoideae</taxon>
        <taxon>50 kb inversion clade</taxon>
        <taxon>NPAAA clade</taxon>
        <taxon>indigoferoid/millettioid clade</taxon>
        <taxon>Phaseoleae</taxon>
        <taxon>Flemingia</taxon>
    </lineage>
</organism>
<evidence type="ECO:0000313" key="2">
    <source>
        <dbReference type="Proteomes" id="UP001603857"/>
    </source>
</evidence>
<comment type="caution">
    <text evidence="1">The sequence shown here is derived from an EMBL/GenBank/DDBJ whole genome shotgun (WGS) entry which is preliminary data.</text>
</comment>
<protein>
    <submittedName>
        <fullName evidence="1">Uncharacterized protein</fullName>
    </submittedName>
</protein>
<gene>
    <name evidence="1" type="ORF">Fmac_016907</name>
</gene>
<dbReference type="AlphaFoldDB" id="A0ABD1MIQ7"/>
<dbReference type="SUPFAM" id="SSF51735">
    <property type="entry name" value="NAD(P)-binding Rossmann-fold domains"/>
    <property type="match status" value="1"/>
</dbReference>
<dbReference type="Proteomes" id="UP001603857">
    <property type="component" value="Unassembled WGS sequence"/>
</dbReference>
<evidence type="ECO:0000313" key="1">
    <source>
        <dbReference type="EMBL" id="KAL2335694.1"/>
    </source>
</evidence>
<reference evidence="1 2" key="1">
    <citation type="submission" date="2024-08" db="EMBL/GenBank/DDBJ databases">
        <title>Insights into the chromosomal genome structure of Flemingia macrophylla.</title>
        <authorList>
            <person name="Ding Y."/>
            <person name="Zhao Y."/>
            <person name="Bi W."/>
            <person name="Wu M."/>
            <person name="Zhao G."/>
            <person name="Gong Y."/>
            <person name="Li W."/>
            <person name="Zhang P."/>
        </authorList>
    </citation>
    <scope>NUCLEOTIDE SEQUENCE [LARGE SCALE GENOMIC DNA]</scope>
    <source>
        <strain evidence="1">DYQJB</strain>
        <tissue evidence="1">Leaf</tissue>
    </source>
</reference>
<dbReference type="EMBL" id="JBGMDY010000005">
    <property type="protein sequence ID" value="KAL2335694.1"/>
    <property type="molecule type" value="Genomic_DNA"/>
</dbReference>
<accession>A0ABD1MIQ7</accession>